<evidence type="ECO:0000313" key="6">
    <source>
        <dbReference type="Proteomes" id="UP001185659"/>
    </source>
</evidence>
<dbReference type="Gene3D" id="3.40.109.10">
    <property type="entry name" value="NADH Oxidase"/>
    <property type="match status" value="1"/>
</dbReference>
<dbReference type="GO" id="GO:0102919">
    <property type="term" value="F:5,6-dimethylbenzimidazole synthase activity"/>
    <property type="evidence" value="ECO:0007669"/>
    <property type="project" value="UniProtKB-EC"/>
</dbReference>
<dbReference type="InterPro" id="IPR029479">
    <property type="entry name" value="Nitroreductase"/>
</dbReference>
<dbReference type="EC" id="1.13.11.79" evidence="5"/>
<dbReference type="EMBL" id="JAWLIP010000001">
    <property type="protein sequence ID" value="MDV6224836.1"/>
    <property type="molecule type" value="Genomic_DNA"/>
</dbReference>
<dbReference type="Proteomes" id="UP001185659">
    <property type="component" value="Unassembled WGS sequence"/>
</dbReference>
<accession>A0ABU4AF18</accession>
<gene>
    <name evidence="5" type="primary">bluB</name>
    <name evidence="5" type="ORF">R2G56_00930</name>
</gene>
<dbReference type="Pfam" id="PF00881">
    <property type="entry name" value="Nitroreductase"/>
    <property type="match status" value="1"/>
</dbReference>
<dbReference type="SUPFAM" id="SSF55469">
    <property type="entry name" value="FMN-dependent nitroreductase-like"/>
    <property type="match status" value="1"/>
</dbReference>
<organism evidence="5 6">
    <name type="scientific">Nitratireductor aquimarinus</name>
    <dbReference type="NCBI Taxonomy" id="889300"/>
    <lineage>
        <taxon>Bacteria</taxon>
        <taxon>Pseudomonadati</taxon>
        <taxon>Pseudomonadota</taxon>
        <taxon>Alphaproteobacteria</taxon>
        <taxon>Hyphomicrobiales</taxon>
        <taxon>Phyllobacteriaceae</taxon>
        <taxon>Nitratireductor</taxon>
    </lineage>
</organism>
<comment type="caution">
    <text evidence="5">The sequence shown here is derived from an EMBL/GenBank/DDBJ whole genome shotgun (WGS) entry which is preliminary data.</text>
</comment>
<keyword evidence="1" id="KW-0285">Flavoprotein</keyword>
<name>A0ABU4AF18_9HYPH</name>
<dbReference type="CDD" id="cd02145">
    <property type="entry name" value="BluB"/>
    <property type="match status" value="1"/>
</dbReference>
<dbReference type="InterPro" id="IPR000415">
    <property type="entry name" value="Nitroreductase-like"/>
</dbReference>
<evidence type="ECO:0000256" key="1">
    <source>
        <dbReference type="ARBA" id="ARBA00022630"/>
    </source>
</evidence>
<dbReference type="PANTHER" id="PTHR23026">
    <property type="entry name" value="NADPH NITROREDUCTASE"/>
    <property type="match status" value="1"/>
</dbReference>
<feature type="domain" description="Nitroreductase" evidence="4">
    <location>
        <begin position="32"/>
        <end position="199"/>
    </location>
</feature>
<keyword evidence="6" id="KW-1185">Reference proteome</keyword>
<dbReference type="InterPro" id="IPR050627">
    <property type="entry name" value="Nitroreductase/BluB"/>
</dbReference>
<dbReference type="InterPro" id="IPR012825">
    <property type="entry name" value="BluB"/>
</dbReference>
<evidence type="ECO:0000259" key="4">
    <source>
        <dbReference type="Pfam" id="PF00881"/>
    </source>
</evidence>
<keyword evidence="2" id="KW-0288">FMN</keyword>
<evidence type="ECO:0000256" key="2">
    <source>
        <dbReference type="ARBA" id="ARBA00022643"/>
    </source>
</evidence>
<dbReference type="PANTHER" id="PTHR23026:SF90">
    <property type="entry name" value="IODOTYROSINE DEIODINASE 1"/>
    <property type="match status" value="1"/>
</dbReference>
<dbReference type="NCBIfam" id="TIGR02476">
    <property type="entry name" value="BluB"/>
    <property type="match status" value="1"/>
</dbReference>
<evidence type="ECO:0000256" key="3">
    <source>
        <dbReference type="ARBA" id="ARBA00023002"/>
    </source>
</evidence>
<reference evidence="5 6" key="1">
    <citation type="submission" date="2023-10" db="EMBL/GenBank/DDBJ databases">
        <authorList>
            <person name="Venkata Ramana C."/>
            <person name="Sasikala C."/>
            <person name="Dhurka M."/>
        </authorList>
    </citation>
    <scope>NUCLEOTIDE SEQUENCE [LARGE SCALE GENOMIC DNA]</scope>
    <source>
        <strain evidence="5 6">KCTC 32151</strain>
    </source>
</reference>
<evidence type="ECO:0000313" key="5">
    <source>
        <dbReference type="EMBL" id="MDV6224836.1"/>
    </source>
</evidence>
<dbReference type="RefSeq" id="WP_317560164.1">
    <property type="nucleotide sequence ID" value="NZ_JAWLIP010000001.1"/>
</dbReference>
<proteinExistence type="predicted"/>
<protein>
    <submittedName>
        <fullName evidence="5">5,6-dimethylbenzimidazole synthase</fullName>
        <ecNumber evidence="5">1.13.11.79</ecNumber>
    </submittedName>
</protein>
<keyword evidence="3 5" id="KW-0560">Oxidoreductase</keyword>
<sequence>MSRSDDRPEPTDGLTSGAPFDVAGRDAVYRAIATRRDVRGEFLPDPIDEAALARILDAAHRAPSVGLSQPWDFILIRRLETRQRIADIFADANAQAAERFPAGKRDQYRALKLAGITSAPLNICITSDRERGGPVILGATHMADTDLFSTVCAIQNLWLAARAEGIGVGWVSILHEDRVKAVLGIPQRLRLVGYLCVGHVKGFFDSPELEKRGWKRRSPLASHIHEEGWREED</sequence>